<feature type="non-terminal residue" evidence="2">
    <location>
        <position position="76"/>
    </location>
</feature>
<feature type="compositionally biased region" description="Low complexity" evidence="1">
    <location>
        <begin position="30"/>
        <end position="39"/>
    </location>
</feature>
<evidence type="ECO:0000313" key="2">
    <source>
        <dbReference type="EMBL" id="CAA9432643.1"/>
    </source>
</evidence>
<feature type="compositionally biased region" description="Basic residues" evidence="1">
    <location>
        <begin position="40"/>
        <end position="76"/>
    </location>
</feature>
<proteinExistence type="predicted"/>
<evidence type="ECO:0000256" key="1">
    <source>
        <dbReference type="SAM" id="MobiDB-lite"/>
    </source>
</evidence>
<keyword evidence="2" id="KW-0456">Lyase</keyword>
<dbReference type="AlphaFoldDB" id="A0A6J4QAF6"/>
<gene>
    <name evidence="2" type="ORF">AVDCRST_MAG35-2710</name>
</gene>
<dbReference type="GO" id="GO:0008685">
    <property type="term" value="F:2-C-methyl-D-erythritol 2,4-cyclodiphosphate synthase activity"/>
    <property type="evidence" value="ECO:0007669"/>
    <property type="project" value="UniProtKB-EC"/>
</dbReference>
<feature type="region of interest" description="Disordered" evidence="1">
    <location>
        <begin position="1"/>
        <end position="76"/>
    </location>
</feature>
<dbReference type="EMBL" id="CADCUY010000537">
    <property type="protein sequence ID" value="CAA9432643.1"/>
    <property type="molecule type" value="Genomic_DNA"/>
</dbReference>
<accession>A0A6J4QAF6</accession>
<reference evidence="2" key="1">
    <citation type="submission" date="2020-02" db="EMBL/GenBank/DDBJ databases">
        <authorList>
            <person name="Meier V. D."/>
        </authorList>
    </citation>
    <scope>NUCLEOTIDE SEQUENCE</scope>
    <source>
        <strain evidence="2">AVDCRST_MAG35</strain>
    </source>
</reference>
<feature type="compositionally biased region" description="Basic residues" evidence="1">
    <location>
        <begin position="1"/>
        <end position="29"/>
    </location>
</feature>
<protein>
    <submittedName>
        <fullName evidence="2">2-C-methyl-D-erythritol 2,4-cyclodiphosphate synthase</fullName>
        <ecNumber evidence="2">4.6.1.12</ecNumber>
    </submittedName>
</protein>
<dbReference type="EC" id="4.6.1.12" evidence="2"/>
<feature type="non-terminal residue" evidence="2">
    <location>
        <position position="1"/>
    </location>
</feature>
<organism evidence="2">
    <name type="scientific">uncultured Quadrisphaera sp</name>
    <dbReference type="NCBI Taxonomy" id="904978"/>
    <lineage>
        <taxon>Bacteria</taxon>
        <taxon>Bacillati</taxon>
        <taxon>Actinomycetota</taxon>
        <taxon>Actinomycetes</taxon>
        <taxon>Kineosporiales</taxon>
        <taxon>Kineosporiaceae</taxon>
        <taxon>Quadrisphaera</taxon>
        <taxon>environmental samples</taxon>
    </lineage>
</organism>
<name>A0A6J4QAF6_9ACTN</name>
<sequence>EHRPRGRRHAPGGDRRRRAPLRAGGRRPRAPGGRTGVARCRPRPGRALRRRRRRARRVRRPALGRRAGRPRAALRH</sequence>